<dbReference type="EMBL" id="CAJOBI010097010">
    <property type="protein sequence ID" value="CAF4570107.1"/>
    <property type="molecule type" value="Genomic_DNA"/>
</dbReference>
<feature type="transmembrane region" description="Helical" evidence="1">
    <location>
        <begin position="178"/>
        <end position="195"/>
    </location>
</feature>
<accession>A0A816UTF5</accession>
<evidence type="ECO:0000313" key="2">
    <source>
        <dbReference type="EMBL" id="CAF2114388.1"/>
    </source>
</evidence>
<keyword evidence="1" id="KW-0472">Membrane</keyword>
<protein>
    <submittedName>
        <fullName evidence="2">Uncharacterized protein</fullName>
    </submittedName>
</protein>
<name>A0A816UTF5_9BILA</name>
<keyword evidence="1" id="KW-1133">Transmembrane helix</keyword>
<sequence>MDMNIIVAEADFQKAKQILLDVEHTNVFGDNLCARFQHIHFLPVDIFISPMYGPDPSEQNTIVNEEHIIFCNLSILVLTKIKAYLERPLNKESRVKTMMDHVDLCLLIIKFDLENEYGKNNNFVIVTEFTFERIHNEYYEKCNAQKKEETENNVYANELINSSNSYLSIVSFRLSRKYLALTLLCFCFILSYFIPSNYV</sequence>
<reference evidence="2" key="1">
    <citation type="submission" date="2021-02" db="EMBL/GenBank/DDBJ databases">
        <authorList>
            <person name="Nowell W R."/>
        </authorList>
    </citation>
    <scope>NUCLEOTIDE SEQUENCE</scope>
</reference>
<keyword evidence="1" id="KW-0812">Transmembrane</keyword>
<proteinExistence type="predicted"/>
<evidence type="ECO:0000313" key="4">
    <source>
        <dbReference type="Proteomes" id="UP000663824"/>
    </source>
</evidence>
<evidence type="ECO:0000256" key="1">
    <source>
        <dbReference type="SAM" id="Phobius"/>
    </source>
</evidence>
<dbReference type="Proteomes" id="UP000676336">
    <property type="component" value="Unassembled WGS sequence"/>
</dbReference>
<organism evidence="2 4">
    <name type="scientific">Rotaria magnacalcarata</name>
    <dbReference type="NCBI Taxonomy" id="392030"/>
    <lineage>
        <taxon>Eukaryota</taxon>
        <taxon>Metazoa</taxon>
        <taxon>Spiralia</taxon>
        <taxon>Gnathifera</taxon>
        <taxon>Rotifera</taxon>
        <taxon>Eurotatoria</taxon>
        <taxon>Bdelloidea</taxon>
        <taxon>Philodinida</taxon>
        <taxon>Philodinidae</taxon>
        <taxon>Rotaria</taxon>
    </lineage>
</organism>
<evidence type="ECO:0000313" key="3">
    <source>
        <dbReference type="EMBL" id="CAF4570107.1"/>
    </source>
</evidence>
<gene>
    <name evidence="2" type="ORF">MBJ925_LOCUS24680</name>
    <name evidence="3" type="ORF">SMN809_LOCUS37824</name>
</gene>
<dbReference type="AlphaFoldDB" id="A0A816UTF5"/>
<comment type="caution">
    <text evidence="2">The sequence shown here is derived from an EMBL/GenBank/DDBJ whole genome shotgun (WGS) entry which is preliminary data.</text>
</comment>
<dbReference type="Proteomes" id="UP000663824">
    <property type="component" value="Unassembled WGS sequence"/>
</dbReference>
<dbReference type="EMBL" id="CAJNRE010012884">
    <property type="protein sequence ID" value="CAF2114388.1"/>
    <property type="molecule type" value="Genomic_DNA"/>
</dbReference>